<reference evidence="3" key="2">
    <citation type="submission" date="2025-08" db="UniProtKB">
        <authorList>
            <consortium name="Ensembl"/>
        </authorList>
    </citation>
    <scope>IDENTIFICATION</scope>
</reference>
<proteinExistence type="predicted"/>
<evidence type="ECO:0000313" key="3">
    <source>
        <dbReference type="Ensembl" id="ENSDCDP00010003014.1"/>
    </source>
</evidence>
<keyword evidence="4" id="KW-1185">Reference proteome</keyword>
<dbReference type="AlphaFoldDB" id="A0AAY4A2L7"/>
<dbReference type="Proteomes" id="UP000694580">
    <property type="component" value="Chromosome 4"/>
</dbReference>
<keyword evidence="2" id="KW-0732">Signal</keyword>
<reference evidence="3 4" key="1">
    <citation type="submission" date="2020-06" db="EMBL/GenBank/DDBJ databases">
        <authorList>
            <consortium name="Wellcome Sanger Institute Data Sharing"/>
        </authorList>
    </citation>
    <scope>NUCLEOTIDE SEQUENCE [LARGE SCALE GENOMIC DNA]</scope>
</reference>
<evidence type="ECO:0000313" key="4">
    <source>
        <dbReference type="Proteomes" id="UP000694580"/>
    </source>
</evidence>
<evidence type="ECO:0008006" key="5">
    <source>
        <dbReference type="Google" id="ProtNLM"/>
    </source>
</evidence>
<feature type="transmembrane region" description="Helical" evidence="1">
    <location>
        <begin position="45"/>
        <end position="69"/>
    </location>
</feature>
<keyword evidence="1" id="KW-1133">Transmembrane helix</keyword>
<dbReference type="GeneTree" id="ENSGT00390000011272"/>
<dbReference type="InterPro" id="IPR028066">
    <property type="entry name" value="TMEM187"/>
</dbReference>
<reference evidence="3" key="3">
    <citation type="submission" date="2025-09" db="UniProtKB">
        <authorList>
            <consortium name="Ensembl"/>
        </authorList>
    </citation>
    <scope>IDENTIFICATION</scope>
</reference>
<dbReference type="Ensembl" id="ENSDCDT00010003131.1">
    <property type="protein sequence ID" value="ENSDCDP00010003014.1"/>
    <property type="gene ID" value="ENSDCDG00010001412.1"/>
</dbReference>
<feature type="chain" id="PRO_5044211730" description="Transmembrane protein 187" evidence="2">
    <location>
        <begin position="22"/>
        <end position="256"/>
    </location>
</feature>
<accession>A0AAY4A2L7</accession>
<feature type="transmembrane region" description="Helical" evidence="1">
    <location>
        <begin position="190"/>
        <end position="212"/>
    </location>
</feature>
<dbReference type="GO" id="GO:0030133">
    <property type="term" value="C:transport vesicle"/>
    <property type="evidence" value="ECO:0007669"/>
    <property type="project" value="TreeGrafter"/>
</dbReference>
<keyword evidence="1" id="KW-0472">Membrane</keyword>
<keyword evidence="1" id="KW-0812">Transmembrane</keyword>
<dbReference type="PANTHER" id="PTHR15066">
    <property type="entry name" value="TRANSMEMBRANE PROTEIN 187"/>
    <property type="match status" value="1"/>
</dbReference>
<dbReference type="Pfam" id="PF15100">
    <property type="entry name" value="TMEM187"/>
    <property type="match status" value="1"/>
</dbReference>
<feature type="signal peptide" evidence="2">
    <location>
        <begin position="1"/>
        <end position="21"/>
    </location>
</feature>
<dbReference type="PANTHER" id="PTHR15066:SF0">
    <property type="entry name" value="TRANSMEMBRANE PROTEIN 187"/>
    <property type="match status" value="1"/>
</dbReference>
<evidence type="ECO:0000256" key="2">
    <source>
        <dbReference type="SAM" id="SignalP"/>
    </source>
</evidence>
<dbReference type="GeneID" id="114789155"/>
<dbReference type="RefSeq" id="XP_028834112.1">
    <property type="nucleotide sequence ID" value="XM_028978279.1"/>
</dbReference>
<evidence type="ECO:0000256" key="1">
    <source>
        <dbReference type="SAM" id="Phobius"/>
    </source>
</evidence>
<protein>
    <recommendedName>
        <fullName evidence="5">Transmembrane protein 187</fullName>
    </recommendedName>
</protein>
<organism evidence="3 4">
    <name type="scientific">Denticeps clupeoides</name>
    <name type="common">denticle herring</name>
    <dbReference type="NCBI Taxonomy" id="299321"/>
    <lineage>
        <taxon>Eukaryota</taxon>
        <taxon>Metazoa</taxon>
        <taxon>Chordata</taxon>
        <taxon>Craniata</taxon>
        <taxon>Vertebrata</taxon>
        <taxon>Euteleostomi</taxon>
        <taxon>Actinopterygii</taxon>
        <taxon>Neopterygii</taxon>
        <taxon>Teleostei</taxon>
        <taxon>Clupei</taxon>
        <taxon>Clupeiformes</taxon>
        <taxon>Denticipitoidei</taxon>
        <taxon>Denticipitidae</taxon>
        <taxon>Denticeps</taxon>
    </lineage>
</organism>
<sequence>MQSAALHVLLPACLCAAVANSALFDEVSVDLTYEHYAEARDERLPAFLAMPFNCLVNLGYVVLGVAWLLKDRDRRGTAAGYSKDVFASMAVAYGPVQWLRLASLRRAPGVLDQWFTLPIFAWVPAWCRVVERGWRTRYALLVEGASLLSYALALLHRRGFEAALAGHVAFAVAEGFALQRRRGDGRSLRYLLLAVLCCGGFVLLKVLDHALARHWAFQHLTGHFWSKVCDILQFHYSLSFLSYLHQKKTEDEGKDS</sequence>
<gene>
    <name evidence="3" type="primary">TMEM187</name>
</gene>
<name>A0AAY4A2L7_9TELE</name>